<dbReference type="PANTHER" id="PTHR39453:SF1">
    <property type="entry name" value="PHOSPHATE PROPANOYLTRANSFERASE"/>
    <property type="match status" value="1"/>
</dbReference>
<evidence type="ECO:0000313" key="12">
    <source>
        <dbReference type="Proteomes" id="UP000515561"/>
    </source>
</evidence>
<name>A0A6S6QWI3_9FIRM</name>
<evidence type="ECO:0000256" key="7">
    <source>
        <dbReference type="ARBA" id="ARBA00022833"/>
    </source>
</evidence>
<evidence type="ECO:0000256" key="2">
    <source>
        <dbReference type="ARBA" id="ARBA00007342"/>
    </source>
</evidence>
<comment type="similarity">
    <text evidence="2 10">Belongs to the PduL family.</text>
</comment>
<dbReference type="EMBL" id="AP023367">
    <property type="protein sequence ID" value="BCJ94974.1"/>
    <property type="molecule type" value="Genomic_DNA"/>
</dbReference>
<dbReference type="GO" id="GO:0016747">
    <property type="term" value="F:acyltransferase activity, transferring groups other than amino-acyl groups"/>
    <property type="evidence" value="ECO:0007669"/>
    <property type="project" value="InterPro"/>
</dbReference>
<evidence type="ECO:0000256" key="9">
    <source>
        <dbReference type="ARBA" id="ARBA00047589"/>
    </source>
</evidence>
<keyword evidence="6" id="KW-0479">Metal-binding</keyword>
<dbReference type="NCBIfam" id="NF011652">
    <property type="entry name" value="PRK15070.1"/>
    <property type="match status" value="1"/>
</dbReference>
<keyword evidence="12" id="KW-1185">Reference proteome</keyword>
<dbReference type="Pfam" id="PF06130">
    <property type="entry name" value="PTAC"/>
    <property type="match status" value="1"/>
</dbReference>
<dbReference type="PANTHER" id="PTHR39453">
    <property type="entry name" value="PHOSPHATE PROPANOYLTRANSFERASE"/>
    <property type="match status" value="1"/>
</dbReference>
<evidence type="ECO:0000256" key="8">
    <source>
        <dbReference type="ARBA" id="ARBA00023315"/>
    </source>
</evidence>
<evidence type="ECO:0000256" key="4">
    <source>
        <dbReference type="ARBA" id="ARBA00020837"/>
    </source>
</evidence>
<dbReference type="GO" id="GO:0046872">
    <property type="term" value="F:metal ion binding"/>
    <property type="evidence" value="ECO:0007669"/>
    <property type="project" value="UniProtKB-KW"/>
</dbReference>
<dbReference type="PIRSF" id="PIRSF010130">
    <property type="entry name" value="PduL"/>
    <property type="match status" value="1"/>
</dbReference>
<evidence type="ECO:0000256" key="5">
    <source>
        <dbReference type="ARBA" id="ARBA00022679"/>
    </source>
</evidence>
<gene>
    <name evidence="11" type="primary">pduL_2</name>
    <name evidence="11" type="ORF">acsn021_25430</name>
</gene>
<dbReference type="KEGG" id="acel:acsn021_25430"/>
<protein>
    <recommendedName>
        <fullName evidence="4 10">Phosphate propanoyltransferase</fullName>
        <ecNumber evidence="3 10">2.3.1.222</ecNumber>
    </recommendedName>
</protein>
<dbReference type="InterPro" id="IPR008300">
    <property type="entry name" value="PTAC"/>
</dbReference>
<keyword evidence="7" id="KW-0862">Zinc</keyword>
<dbReference type="UniPathway" id="UPA00621"/>
<keyword evidence="8 10" id="KW-0012">Acyltransferase</keyword>
<evidence type="ECO:0000256" key="1">
    <source>
        <dbReference type="ARBA" id="ARBA00001947"/>
    </source>
</evidence>
<sequence length="209" mass="22877">MEGIIKAVMEAIKGAGLVEVEVSARHIHLSEEDLEFLFGKGASLTPKRELSQIGQFLAEERVNLIGPKGRKNRIAILGPVRKDTQVELSKSDCVDLGVKAPVRESGDVEGSGVISIEGPCGILDIKQGVIVAHRHIHVPKDVAKKLGLKDKDRRNVQIYSDRPVIFNDVIIRISDTARFRMHIDFDEANAAAVSGFTLGQIVLQKQLSN</sequence>
<evidence type="ECO:0000256" key="6">
    <source>
        <dbReference type="ARBA" id="ARBA00022723"/>
    </source>
</evidence>
<keyword evidence="5 10" id="KW-0808">Transferase</keyword>
<organism evidence="11 12">
    <name type="scientific">Anaerocolumna cellulosilytica</name>
    <dbReference type="NCBI Taxonomy" id="433286"/>
    <lineage>
        <taxon>Bacteria</taxon>
        <taxon>Bacillati</taxon>
        <taxon>Bacillota</taxon>
        <taxon>Clostridia</taxon>
        <taxon>Lachnospirales</taxon>
        <taxon>Lachnospiraceae</taxon>
        <taxon>Anaerocolumna</taxon>
    </lineage>
</organism>
<evidence type="ECO:0000256" key="3">
    <source>
        <dbReference type="ARBA" id="ARBA00012206"/>
    </source>
</evidence>
<proteinExistence type="inferred from homology"/>
<comment type="function">
    <text evidence="10">Involved in 1,2-propanediol (1,2-PD) degradation by catalyzing the conversion of propanoyl-CoA to propanoyl-phosphate.</text>
</comment>
<evidence type="ECO:0000313" key="11">
    <source>
        <dbReference type="EMBL" id="BCJ94974.1"/>
    </source>
</evidence>
<comment type="cofactor">
    <cofactor evidence="1">
        <name>Zn(2+)</name>
        <dbReference type="ChEBI" id="CHEBI:29105"/>
    </cofactor>
</comment>
<dbReference type="Proteomes" id="UP000515561">
    <property type="component" value="Chromosome"/>
</dbReference>
<reference evidence="11 12" key="1">
    <citation type="journal article" date="2016" name="Int. J. Syst. Evol. Microbiol.">
        <title>Descriptions of Anaerotaenia torta gen. nov., sp. nov. and Anaerocolumna cellulosilytica gen. nov., sp. nov. isolated from a methanogenic reactor of cattle waste.</title>
        <authorList>
            <person name="Uek A."/>
            <person name="Ohtaki Y."/>
            <person name="Kaku N."/>
            <person name="Ueki K."/>
        </authorList>
    </citation>
    <scope>NUCLEOTIDE SEQUENCE [LARGE SCALE GENOMIC DNA]</scope>
    <source>
        <strain evidence="11 12">SN021</strain>
    </source>
</reference>
<evidence type="ECO:0000256" key="10">
    <source>
        <dbReference type="PIRNR" id="PIRNR010130"/>
    </source>
</evidence>
<dbReference type="GO" id="GO:0051144">
    <property type="term" value="P:1,2-propanediol catabolic process"/>
    <property type="evidence" value="ECO:0007669"/>
    <property type="project" value="UniProtKB-UniPathway"/>
</dbReference>
<comment type="pathway">
    <text evidence="10">Polyol metabolism; 1,2-propanediol degradation.</text>
</comment>
<comment type="catalytic activity">
    <reaction evidence="9 10">
        <text>propanoyl-CoA + phosphate = propanoyl phosphate + CoA</text>
        <dbReference type="Rhea" id="RHEA:28046"/>
        <dbReference type="ChEBI" id="CHEBI:43474"/>
        <dbReference type="ChEBI" id="CHEBI:57287"/>
        <dbReference type="ChEBI" id="CHEBI:57392"/>
        <dbReference type="ChEBI" id="CHEBI:58933"/>
        <dbReference type="EC" id="2.3.1.222"/>
    </reaction>
</comment>
<dbReference type="AlphaFoldDB" id="A0A6S6QWI3"/>
<dbReference type="EC" id="2.3.1.222" evidence="3 10"/>
<dbReference type="RefSeq" id="WP_184088630.1">
    <property type="nucleotide sequence ID" value="NZ_AP023367.1"/>
</dbReference>
<accession>A0A6S6QWI3</accession>